<dbReference type="PANTHER" id="PTHR33377:SF31">
    <property type="entry name" value="RX N-TERMINAL DOMAIN-CONTAINING PROTEIN"/>
    <property type="match status" value="1"/>
</dbReference>
<evidence type="ECO:0008006" key="3">
    <source>
        <dbReference type="Google" id="ProtNLM"/>
    </source>
</evidence>
<dbReference type="AlphaFoldDB" id="A0A921RLV9"/>
<reference evidence="1" key="2">
    <citation type="submission" date="2020-10" db="EMBL/GenBank/DDBJ databases">
        <authorList>
            <person name="Cooper E.A."/>
            <person name="Brenton Z.W."/>
            <person name="Flinn B.S."/>
            <person name="Jenkins J."/>
            <person name="Shu S."/>
            <person name="Flowers D."/>
            <person name="Luo F."/>
            <person name="Wang Y."/>
            <person name="Xia P."/>
            <person name="Barry K."/>
            <person name="Daum C."/>
            <person name="Lipzen A."/>
            <person name="Yoshinaga Y."/>
            <person name="Schmutz J."/>
            <person name="Saski C."/>
            <person name="Vermerris W."/>
            <person name="Kresovich S."/>
        </authorList>
    </citation>
    <scope>NUCLEOTIDE SEQUENCE</scope>
</reference>
<proteinExistence type="predicted"/>
<dbReference type="Pfam" id="PF08224">
    <property type="entry name" value="DUF1719"/>
    <property type="match status" value="1"/>
</dbReference>
<dbReference type="PANTHER" id="PTHR33377">
    <property type="entry name" value="OS10G0134700 PROTEIN-RELATED"/>
    <property type="match status" value="1"/>
</dbReference>
<reference evidence="1" key="1">
    <citation type="journal article" date="2019" name="BMC Genomics">
        <title>A new reference genome for Sorghum bicolor reveals high levels of sequence similarity between sweet and grain genotypes: implications for the genetics of sugar metabolism.</title>
        <authorList>
            <person name="Cooper E.A."/>
            <person name="Brenton Z.W."/>
            <person name="Flinn B.S."/>
            <person name="Jenkins J."/>
            <person name="Shu S."/>
            <person name="Flowers D."/>
            <person name="Luo F."/>
            <person name="Wang Y."/>
            <person name="Xia P."/>
            <person name="Barry K."/>
            <person name="Daum C."/>
            <person name="Lipzen A."/>
            <person name="Yoshinaga Y."/>
            <person name="Schmutz J."/>
            <person name="Saski C."/>
            <person name="Vermerris W."/>
            <person name="Kresovich S."/>
        </authorList>
    </citation>
    <scope>NUCLEOTIDE SEQUENCE</scope>
</reference>
<name>A0A921RLV9_SORBI</name>
<comment type="caution">
    <text evidence="1">The sequence shown here is derived from an EMBL/GenBank/DDBJ whole genome shotgun (WGS) entry which is preliminary data.</text>
</comment>
<evidence type="ECO:0000313" key="2">
    <source>
        <dbReference type="Proteomes" id="UP000807115"/>
    </source>
</evidence>
<dbReference type="Proteomes" id="UP000807115">
    <property type="component" value="Chromosome 2"/>
</dbReference>
<gene>
    <name evidence="1" type="ORF">BDA96_02G018200</name>
</gene>
<protein>
    <recommendedName>
        <fullName evidence="3">Rx N-terminal domain-containing protein</fullName>
    </recommendedName>
</protein>
<dbReference type="SMART" id="SM01157">
    <property type="entry name" value="DUF1719"/>
    <property type="match status" value="1"/>
</dbReference>
<evidence type="ECO:0000313" key="1">
    <source>
        <dbReference type="EMBL" id="KAG0541455.1"/>
    </source>
</evidence>
<accession>A0A921RLV9</accession>
<organism evidence="1 2">
    <name type="scientific">Sorghum bicolor</name>
    <name type="common">Sorghum</name>
    <name type="synonym">Sorghum vulgare</name>
    <dbReference type="NCBI Taxonomy" id="4558"/>
    <lineage>
        <taxon>Eukaryota</taxon>
        <taxon>Viridiplantae</taxon>
        <taxon>Streptophyta</taxon>
        <taxon>Embryophyta</taxon>
        <taxon>Tracheophyta</taxon>
        <taxon>Spermatophyta</taxon>
        <taxon>Magnoliopsida</taxon>
        <taxon>Liliopsida</taxon>
        <taxon>Poales</taxon>
        <taxon>Poaceae</taxon>
        <taxon>PACMAD clade</taxon>
        <taxon>Panicoideae</taxon>
        <taxon>Andropogonodae</taxon>
        <taxon>Andropogoneae</taxon>
        <taxon>Sorghinae</taxon>
        <taxon>Sorghum</taxon>
    </lineage>
</organism>
<sequence>MAEMVSSAVVQETVSQIVSCFVQKNQEEESNVNRNLERLEMAHIRLQAALETSHKWQVTDASLLRWRRKLKRAAQECEGMLHKCKQRILEDKQIHEEVRNSSLPNRIVHATKSFIFSVFNCDNIELSRSIVQRFEWYADSATEFLRFVELGGTPCRNMPFDPLVKNLLAGKGLNHRIVWGTEYPSFQILLLPYNNAEHGKEASLIFIQKDGTPDGNICYSIIVQLSESTDIVGIAIKCLQLFAPHFNCIIENIRKELSQLPTQDFSWLPSICLYKKEQQGTLHSLGSVWFRPNPLCCKHGHHDFQHISNIGIAGLSDVPLEEVIEVNLQFQVSLSLYEKQKTSLTEDVISLKDSPYLKAEISFAPHGSSKAMLPANTSSAVMAIVGEEQRCLHTDITFEQLEELLLPKATDYFHQNAEATAYQMIWKSIHGFAFVQVEKARMRTRRTMPGARKRKRLKQQDLEHGSWTCLISRLLDSWSVHVPVQLQSLMMDTSRKKRGIN</sequence>
<dbReference type="InterPro" id="IPR013181">
    <property type="entry name" value="DUF1719"/>
</dbReference>
<dbReference type="EMBL" id="CM027681">
    <property type="protein sequence ID" value="KAG0541455.1"/>
    <property type="molecule type" value="Genomic_DNA"/>
</dbReference>